<evidence type="ECO:0000313" key="2">
    <source>
        <dbReference type="Proteomes" id="UP000481517"/>
    </source>
</evidence>
<keyword evidence="2" id="KW-1185">Reference proteome</keyword>
<dbReference type="AlphaFoldDB" id="A0A776EIU2"/>
<sequence>MMNIEILKELIQHENEVLESYIKESVYHRESVYGVIKKLIDEGGQTNKLVGKQVKILEQCIQPVFNHPCPGLSFMEFGCYGDNIVEPFDILHPHESGDYLCNDCQHVYNEYEQR</sequence>
<dbReference type="Proteomes" id="UP000481517">
    <property type="component" value="Unassembled WGS sequence"/>
</dbReference>
<evidence type="ECO:0000313" key="1">
    <source>
        <dbReference type="EMBL" id="CAB0151823.1"/>
    </source>
</evidence>
<dbReference type="RefSeq" id="WP_173921176.1">
    <property type="nucleotide sequence ID" value="NZ_CADCXY010000007.1"/>
</dbReference>
<name>A0A776EIU2_9GAMM</name>
<accession>A0A776EIU2</accession>
<proteinExistence type="predicted"/>
<gene>
    <name evidence="1" type="ORF">PSI9734_02183</name>
</gene>
<organism evidence="1 2">
    <name type="scientific">Pseudidiomarina piscicola</name>
    <dbReference type="NCBI Taxonomy" id="2614830"/>
    <lineage>
        <taxon>Bacteria</taxon>
        <taxon>Pseudomonadati</taxon>
        <taxon>Pseudomonadota</taxon>
        <taxon>Gammaproteobacteria</taxon>
        <taxon>Alteromonadales</taxon>
        <taxon>Idiomarinaceae</taxon>
        <taxon>Pseudidiomarina</taxon>
    </lineage>
</organism>
<protein>
    <submittedName>
        <fullName evidence="1">Uncharacterized protein</fullName>
    </submittedName>
</protein>
<reference evidence="1 2" key="1">
    <citation type="submission" date="2020-02" db="EMBL/GenBank/DDBJ databases">
        <authorList>
            <person name="Rodrigo-Torres L."/>
            <person name="Arahal R. D."/>
            <person name="Lucena T."/>
        </authorList>
    </citation>
    <scope>NUCLEOTIDE SEQUENCE [LARGE SCALE GENOMIC DNA]</scope>
    <source>
        <strain evidence="1 2">CECT 9734</strain>
    </source>
</reference>
<dbReference type="EMBL" id="CADCXY010000007">
    <property type="protein sequence ID" value="CAB0151823.1"/>
    <property type="molecule type" value="Genomic_DNA"/>
</dbReference>